<dbReference type="InterPro" id="IPR013693">
    <property type="entry name" value="SpoIID/LytB_N"/>
</dbReference>
<name>A0A9D2LH28_9FIRM</name>
<dbReference type="NCBIfam" id="TIGR02669">
    <property type="entry name" value="SpoIID_LytB"/>
    <property type="match status" value="1"/>
</dbReference>
<reference evidence="3" key="1">
    <citation type="journal article" date="2021" name="PeerJ">
        <title>Extensive microbial diversity within the chicken gut microbiome revealed by metagenomics and culture.</title>
        <authorList>
            <person name="Gilroy R."/>
            <person name="Ravi A."/>
            <person name="Getino M."/>
            <person name="Pursley I."/>
            <person name="Horton D.L."/>
            <person name="Alikhan N.F."/>
            <person name="Baker D."/>
            <person name="Gharbi K."/>
            <person name="Hall N."/>
            <person name="Watson M."/>
            <person name="Adriaenssens E.M."/>
            <person name="Foster-Nyarko E."/>
            <person name="Jarju S."/>
            <person name="Secka A."/>
            <person name="Antonio M."/>
            <person name="Oren A."/>
            <person name="Chaudhuri R.R."/>
            <person name="La Ragione R."/>
            <person name="Hildebrand F."/>
            <person name="Pallen M.J."/>
        </authorList>
    </citation>
    <scope>NUCLEOTIDE SEQUENCE</scope>
    <source>
        <strain evidence="3">ChiBcec18-1249</strain>
    </source>
</reference>
<evidence type="ECO:0000313" key="3">
    <source>
        <dbReference type="EMBL" id="HJB12166.1"/>
    </source>
</evidence>
<comment type="caution">
    <text evidence="3">The sequence shown here is derived from an EMBL/GenBank/DDBJ whole genome shotgun (WGS) entry which is preliminary data.</text>
</comment>
<accession>A0A9D2LH28</accession>
<evidence type="ECO:0000313" key="4">
    <source>
        <dbReference type="Proteomes" id="UP000823824"/>
    </source>
</evidence>
<dbReference type="Proteomes" id="UP000823824">
    <property type="component" value="Unassembled WGS sequence"/>
</dbReference>
<dbReference type="PANTHER" id="PTHR30032:SF4">
    <property type="entry name" value="AMIDASE ENHANCER"/>
    <property type="match status" value="1"/>
</dbReference>
<gene>
    <name evidence="3" type="ORF">H9787_00480</name>
</gene>
<proteinExistence type="predicted"/>
<sequence length="418" mass="44956">MSSANLENDQGRGYEFGYFEDDRTFVSLGETDETTITMEPARRGGIQVVVTGTDHVLWETEEDTLAVMPMGRDPITWFRGNRYRGGFEYTVSGGGLQVVNMVDLEDYVKGVLPSEMPGDWELEALKAQAVCARTFACLNTKHLSAYGFDVCNSTDCQVYSGVGAATSATDRAVEETEGECLYYDGELAEAYYHSSDGGATEDAENVWGTDIPYLQGKEDPYEAGISIPNYSWTVTYTWDELTWVLQNSGYDIGTVVDAYVSEYTDLGNVYSVTFVDSRGREMTMTGDNARMAFYSTTLGKNVPSLRFTITGGTGGSGYAVNSAGNTLSSLDGASVISGSGTVSRLEGEDHTALTASGKTDLTGGTSGGGTASRDGITITGTGSGHNVGMSQYGAKAMAEQGRDYIDILEFYFTGIRVR</sequence>
<dbReference type="GO" id="GO:0030435">
    <property type="term" value="P:sporulation resulting in formation of a cellular spore"/>
    <property type="evidence" value="ECO:0007669"/>
    <property type="project" value="InterPro"/>
</dbReference>
<feature type="region of interest" description="Disordered" evidence="1">
    <location>
        <begin position="355"/>
        <end position="376"/>
    </location>
</feature>
<dbReference type="PANTHER" id="PTHR30032">
    <property type="entry name" value="N-ACETYLMURAMOYL-L-ALANINE AMIDASE-RELATED"/>
    <property type="match status" value="1"/>
</dbReference>
<evidence type="ECO:0000259" key="2">
    <source>
        <dbReference type="Pfam" id="PF08486"/>
    </source>
</evidence>
<dbReference type="InterPro" id="IPR013486">
    <property type="entry name" value="SpoIID/LytB"/>
</dbReference>
<reference evidence="3" key="2">
    <citation type="submission" date="2021-04" db="EMBL/GenBank/DDBJ databases">
        <authorList>
            <person name="Gilroy R."/>
        </authorList>
    </citation>
    <scope>NUCLEOTIDE SEQUENCE</scope>
    <source>
        <strain evidence="3">ChiBcec18-1249</strain>
    </source>
</reference>
<dbReference type="AlphaFoldDB" id="A0A9D2LH28"/>
<feature type="domain" description="Sporulation stage II protein D amidase enhancer LytB N-terminal" evidence="2">
    <location>
        <begin position="93"/>
        <end position="183"/>
    </location>
</feature>
<organism evidence="3 4">
    <name type="scientific">Candidatus Oscillibacter excrementigallinarum</name>
    <dbReference type="NCBI Taxonomy" id="2838716"/>
    <lineage>
        <taxon>Bacteria</taxon>
        <taxon>Bacillati</taxon>
        <taxon>Bacillota</taxon>
        <taxon>Clostridia</taxon>
        <taxon>Eubacteriales</taxon>
        <taxon>Oscillospiraceae</taxon>
        <taxon>Oscillibacter</taxon>
    </lineage>
</organism>
<dbReference type="GO" id="GO:0030288">
    <property type="term" value="C:outer membrane-bounded periplasmic space"/>
    <property type="evidence" value="ECO:0007669"/>
    <property type="project" value="TreeGrafter"/>
</dbReference>
<protein>
    <submittedName>
        <fullName evidence="3">SpoIID/LytB domain-containing protein</fullName>
    </submittedName>
</protein>
<dbReference type="Pfam" id="PF08486">
    <property type="entry name" value="SpoIID"/>
    <property type="match status" value="1"/>
</dbReference>
<evidence type="ECO:0000256" key="1">
    <source>
        <dbReference type="SAM" id="MobiDB-lite"/>
    </source>
</evidence>
<dbReference type="EMBL" id="DWZJ01000005">
    <property type="protein sequence ID" value="HJB12166.1"/>
    <property type="molecule type" value="Genomic_DNA"/>
</dbReference>
<dbReference type="InterPro" id="IPR051922">
    <property type="entry name" value="Bact_Sporulation_Assoc"/>
</dbReference>